<keyword evidence="7" id="KW-0645">Protease</keyword>
<dbReference type="PROSITE" id="PS00760">
    <property type="entry name" value="SPASE_I_2"/>
    <property type="match status" value="1"/>
</dbReference>
<dbReference type="AlphaFoldDB" id="A0A7C3EAE8"/>
<reference evidence="9" key="1">
    <citation type="journal article" date="2020" name="mSystems">
        <title>Genome- and Community-Level Interaction Insights into Carbon Utilization and Element Cycling Functions of Hydrothermarchaeota in Hydrothermal Sediment.</title>
        <authorList>
            <person name="Zhou Z."/>
            <person name="Liu Y."/>
            <person name="Xu W."/>
            <person name="Pan J."/>
            <person name="Luo Z.H."/>
            <person name="Li M."/>
        </authorList>
    </citation>
    <scope>NUCLEOTIDE SEQUENCE [LARGE SCALE GENOMIC DNA]</scope>
    <source>
        <strain evidence="9">SpSt-503</strain>
    </source>
</reference>
<evidence type="ECO:0000256" key="2">
    <source>
        <dbReference type="ARBA" id="ARBA00009370"/>
    </source>
</evidence>
<keyword evidence="7" id="KW-0812">Transmembrane</keyword>
<name>A0A7C3EAE8_9SPIR</name>
<accession>A0A7C3EAE8</accession>
<feature type="active site" evidence="6">
    <location>
        <position position="52"/>
    </location>
</feature>
<feature type="domain" description="Peptidase S26" evidence="8">
    <location>
        <begin position="25"/>
        <end position="232"/>
    </location>
</feature>
<evidence type="ECO:0000256" key="5">
    <source>
        <dbReference type="ARBA" id="ARBA00022801"/>
    </source>
</evidence>
<dbReference type="InterPro" id="IPR019757">
    <property type="entry name" value="Pept_S26A_signal_pept_1_Lys-AS"/>
</dbReference>
<organism evidence="9">
    <name type="scientific">Gracilinema caldarium</name>
    <dbReference type="NCBI Taxonomy" id="215591"/>
    <lineage>
        <taxon>Bacteria</taxon>
        <taxon>Pseudomonadati</taxon>
        <taxon>Spirochaetota</taxon>
        <taxon>Spirochaetia</taxon>
        <taxon>Spirochaetales</taxon>
        <taxon>Breznakiellaceae</taxon>
        <taxon>Gracilinema</taxon>
    </lineage>
</organism>
<evidence type="ECO:0000259" key="8">
    <source>
        <dbReference type="Pfam" id="PF10502"/>
    </source>
</evidence>
<feature type="transmembrane region" description="Helical" evidence="7">
    <location>
        <begin position="21"/>
        <end position="48"/>
    </location>
</feature>
<feature type="active site" evidence="6">
    <location>
        <position position="130"/>
    </location>
</feature>
<dbReference type="PRINTS" id="PR00727">
    <property type="entry name" value="LEADERPTASE"/>
</dbReference>
<evidence type="ECO:0000256" key="3">
    <source>
        <dbReference type="ARBA" id="ARBA00013208"/>
    </source>
</evidence>
<dbReference type="EMBL" id="DSVL01000360">
    <property type="protein sequence ID" value="HFH30153.1"/>
    <property type="molecule type" value="Genomic_DNA"/>
</dbReference>
<evidence type="ECO:0000256" key="1">
    <source>
        <dbReference type="ARBA" id="ARBA00000677"/>
    </source>
</evidence>
<comment type="subcellular location">
    <subcellularLocation>
        <location evidence="7">Membrane</location>
        <topology evidence="7">Single-pass type II membrane protein</topology>
    </subcellularLocation>
</comment>
<dbReference type="CDD" id="cd06530">
    <property type="entry name" value="S26_SPase_I"/>
    <property type="match status" value="1"/>
</dbReference>
<evidence type="ECO:0000313" key="9">
    <source>
        <dbReference type="EMBL" id="HFH30153.1"/>
    </source>
</evidence>
<dbReference type="GO" id="GO:0009003">
    <property type="term" value="F:signal peptidase activity"/>
    <property type="evidence" value="ECO:0007669"/>
    <property type="project" value="UniProtKB-EC"/>
</dbReference>
<gene>
    <name evidence="9" type="primary">lepB</name>
    <name evidence="9" type="ORF">ENS59_11720</name>
</gene>
<comment type="caution">
    <text evidence="9">The sequence shown here is derived from an EMBL/GenBank/DDBJ whole genome shotgun (WGS) entry which is preliminary data.</text>
</comment>
<dbReference type="InterPro" id="IPR036286">
    <property type="entry name" value="LexA/Signal_pep-like_sf"/>
</dbReference>
<dbReference type="PANTHER" id="PTHR43390">
    <property type="entry name" value="SIGNAL PEPTIDASE I"/>
    <property type="match status" value="1"/>
</dbReference>
<keyword evidence="7" id="KW-1133">Transmembrane helix</keyword>
<protein>
    <recommendedName>
        <fullName evidence="4 7">Signal peptidase I</fullName>
        <ecNumber evidence="3 7">3.4.21.89</ecNumber>
    </recommendedName>
</protein>
<dbReference type="Gene3D" id="2.10.109.10">
    <property type="entry name" value="Umud Fragment, subunit A"/>
    <property type="match status" value="1"/>
</dbReference>
<evidence type="ECO:0000256" key="6">
    <source>
        <dbReference type="PIRSR" id="PIRSR600223-1"/>
    </source>
</evidence>
<keyword evidence="5 7" id="KW-0378">Hydrolase</keyword>
<dbReference type="PANTHER" id="PTHR43390:SF1">
    <property type="entry name" value="CHLOROPLAST PROCESSING PEPTIDASE"/>
    <property type="match status" value="1"/>
</dbReference>
<dbReference type="SUPFAM" id="SSF51306">
    <property type="entry name" value="LexA/Signal peptidase"/>
    <property type="match status" value="1"/>
</dbReference>
<evidence type="ECO:0000256" key="4">
    <source>
        <dbReference type="ARBA" id="ARBA00019232"/>
    </source>
</evidence>
<dbReference type="InterPro" id="IPR000223">
    <property type="entry name" value="Pept_S26A_signal_pept_1"/>
</dbReference>
<evidence type="ECO:0000256" key="7">
    <source>
        <dbReference type="RuleBase" id="RU362042"/>
    </source>
</evidence>
<dbReference type="InterPro" id="IPR019533">
    <property type="entry name" value="Peptidase_S26"/>
</dbReference>
<dbReference type="GO" id="GO:0006465">
    <property type="term" value="P:signal peptide processing"/>
    <property type="evidence" value="ECO:0007669"/>
    <property type="project" value="InterPro"/>
</dbReference>
<keyword evidence="7" id="KW-0472">Membrane</keyword>
<comment type="catalytic activity">
    <reaction evidence="1 7">
        <text>Cleavage of hydrophobic, N-terminal signal or leader sequences from secreted and periplasmic proteins.</text>
        <dbReference type="EC" id="3.4.21.89"/>
    </reaction>
</comment>
<comment type="similarity">
    <text evidence="2 7">Belongs to the peptidase S26 family.</text>
</comment>
<dbReference type="EC" id="3.4.21.89" evidence="3 7"/>
<dbReference type="GO" id="GO:0016020">
    <property type="term" value="C:membrane"/>
    <property type="evidence" value="ECO:0007669"/>
    <property type="project" value="UniProtKB-SubCell"/>
</dbReference>
<dbReference type="Pfam" id="PF10502">
    <property type="entry name" value="Peptidase_S26"/>
    <property type="match status" value="1"/>
</dbReference>
<dbReference type="GO" id="GO:0004252">
    <property type="term" value="F:serine-type endopeptidase activity"/>
    <property type="evidence" value="ECO:0007669"/>
    <property type="project" value="InterPro"/>
</dbReference>
<proteinExistence type="inferred from homology"/>
<dbReference type="NCBIfam" id="TIGR02227">
    <property type="entry name" value="sigpep_I_bact"/>
    <property type="match status" value="1"/>
</dbReference>
<sequence>MIYKKWQRYSYTAQRQQRHRLLVAISWLLAVFLLYLVLSSYLIFSFYIESNSMEKTLIPGDVGFALATRLFPLDQSSSLFPYKRGSLVVLEKSFTADPYPWYTRLWNNFVDFFTAQRSSGPNEDRRLFIKRIIALPGDEISIKNHIVRVKPAQQDYSLTEFELSAVPYDVKVPESGAERGNVLPFSSDMDTLRLKDGECFVLSDDRSDCNDSRTWGPVLLSDIKGKPFFRYWPFSRFGRL</sequence>